<sequence length="103" mass="11807">MPKINGIKTERVVVNVDNCEIVRSAKQDLSQKEVFSIVKSKLHSKLGLPEGAFIEGDFWCIEEECYTGHRFSYNEKIRLVKDSDSVVTNILEDLGKIMSKEDW</sequence>
<organism evidence="1">
    <name type="scientific">Vibrio phage P018-4</name>
    <dbReference type="NCBI Taxonomy" id="3229728"/>
    <lineage>
        <taxon>Viruses</taxon>
        <taxon>Duplodnaviria</taxon>
        <taxon>Heunggongvirae</taxon>
        <taxon>Uroviricota</taxon>
        <taxon>Caudoviricetes</taxon>
    </lineage>
</organism>
<proteinExistence type="predicted"/>
<accession>A0AB39AJI6</accession>
<evidence type="ECO:0000313" key="1">
    <source>
        <dbReference type="EMBL" id="XDG30857.1"/>
    </source>
</evidence>
<name>A0AB39AJI6_9CAUD</name>
<dbReference type="EMBL" id="PP934186">
    <property type="protein sequence ID" value="XDG30857.1"/>
    <property type="molecule type" value="Genomic_DNA"/>
</dbReference>
<reference evidence="1" key="1">
    <citation type="submission" date="2024-06" db="EMBL/GenBank/DDBJ databases">
        <authorList>
            <person name="Yang R."/>
        </authorList>
    </citation>
    <scope>NUCLEOTIDE SEQUENCE</scope>
</reference>
<protein>
    <submittedName>
        <fullName evidence="1">Uncharacterized protein</fullName>
    </submittedName>
</protein>